<evidence type="ECO:0000313" key="2">
    <source>
        <dbReference type="EMBL" id="RDW16685.1"/>
    </source>
</evidence>
<keyword evidence="1" id="KW-0812">Transmembrane</keyword>
<gene>
    <name evidence="2" type="ORF">CWR45_13720</name>
</gene>
<keyword evidence="1" id="KW-1133">Transmembrane helix</keyword>
<feature type="transmembrane region" description="Helical" evidence="1">
    <location>
        <begin position="9"/>
        <end position="26"/>
    </location>
</feature>
<protein>
    <submittedName>
        <fullName evidence="2">Uncharacterized protein</fullName>
    </submittedName>
</protein>
<dbReference type="RefSeq" id="WP_115750440.1">
    <property type="nucleotide sequence ID" value="NZ_PIOD01000016.1"/>
</dbReference>
<dbReference type="Proteomes" id="UP000256520">
    <property type="component" value="Unassembled WGS sequence"/>
</dbReference>
<keyword evidence="1" id="KW-0472">Membrane</keyword>
<proteinExistence type="predicted"/>
<accession>A0A3D8PNG7</accession>
<organism evidence="2 3">
    <name type="scientific">Oceanobacillus chungangensis</name>
    <dbReference type="NCBI Taxonomy" id="1229152"/>
    <lineage>
        <taxon>Bacteria</taxon>
        <taxon>Bacillati</taxon>
        <taxon>Bacillota</taxon>
        <taxon>Bacilli</taxon>
        <taxon>Bacillales</taxon>
        <taxon>Bacillaceae</taxon>
        <taxon>Oceanobacillus</taxon>
    </lineage>
</organism>
<evidence type="ECO:0000313" key="3">
    <source>
        <dbReference type="Proteomes" id="UP000256520"/>
    </source>
</evidence>
<feature type="transmembrane region" description="Helical" evidence="1">
    <location>
        <begin position="58"/>
        <end position="83"/>
    </location>
</feature>
<dbReference type="EMBL" id="PIOD01000016">
    <property type="protein sequence ID" value="RDW16685.1"/>
    <property type="molecule type" value="Genomic_DNA"/>
</dbReference>
<keyword evidence="3" id="KW-1185">Reference proteome</keyword>
<sequence>MFKNIKNNAALLEAALFLVIIFPFYWCSREMVCVFKLALYSLMHTHYLKNTIHVSVSIFVKICGLAIKGFTGLFLCIVAKIFLLMEKGKIKKGILK</sequence>
<evidence type="ECO:0000256" key="1">
    <source>
        <dbReference type="SAM" id="Phobius"/>
    </source>
</evidence>
<name>A0A3D8PNG7_9BACI</name>
<comment type="caution">
    <text evidence="2">The sequence shown here is derived from an EMBL/GenBank/DDBJ whole genome shotgun (WGS) entry which is preliminary data.</text>
</comment>
<dbReference type="AlphaFoldDB" id="A0A3D8PNG7"/>
<reference evidence="3" key="1">
    <citation type="submission" date="2017-11" db="EMBL/GenBank/DDBJ databases">
        <authorList>
            <person name="Zhu W."/>
        </authorList>
    </citation>
    <scope>NUCLEOTIDE SEQUENCE [LARGE SCALE GENOMIC DNA]</scope>
    <source>
        <strain evidence="3">CAU 1051</strain>
    </source>
</reference>